<accession>A0AAN6T6T9</accession>
<keyword evidence="1" id="KW-0472">Membrane</keyword>
<sequence length="183" mass="20591">MDSVFYLFISSRFFLPMLAGFSFWFAMSFLLFYSVLLEHLMTRPKIPGYLGTDRDSLGMERESRALTWRSETLGQGPAIESLAGTETDIIGEAGGFCWLGLWLVHPACLVWPSPFISSSSAHTTFTIRLRVCAVNWKLWGERFALKTKSNGQVLAQTNLPILLCVHGRYLNEGDLYGVFTSFA</sequence>
<evidence type="ECO:0000313" key="2">
    <source>
        <dbReference type="EMBL" id="KAK4106933.1"/>
    </source>
</evidence>
<feature type="transmembrane region" description="Helical" evidence="1">
    <location>
        <begin position="13"/>
        <end position="36"/>
    </location>
</feature>
<keyword evidence="3" id="KW-1185">Reference proteome</keyword>
<comment type="caution">
    <text evidence="2">The sequence shown here is derived from an EMBL/GenBank/DDBJ whole genome shotgun (WGS) entry which is preliminary data.</text>
</comment>
<gene>
    <name evidence="2" type="ORF">N658DRAFT_35065</name>
</gene>
<organism evidence="2 3">
    <name type="scientific">Parathielavia hyrcaniae</name>
    <dbReference type="NCBI Taxonomy" id="113614"/>
    <lineage>
        <taxon>Eukaryota</taxon>
        <taxon>Fungi</taxon>
        <taxon>Dikarya</taxon>
        <taxon>Ascomycota</taxon>
        <taxon>Pezizomycotina</taxon>
        <taxon>Sordariomycetes</taxon>
        <taxon>Sordariomycetidae</taxon>
        <taxon>Sordariales</taxon>
        <taxon>Chaetomiaceae</taxon>
        <taxon>Parathielavia</taxon>
    </lineage>
</organism>
<proteinExistence type="predicted"/>
<reference evidence="2" key="2">
    <citation type="submission" date="2023-05" db="EMBL/GenBank/DDBJ databases">
        <authorList>
            <consortium name="Lawrence Berkeley National Laboratory"/>
            <person name="Steindorff A."/>
            <person name="Hensen N."/>
            <person name="Bonometti L."/>
            <person name="Westerberg I."/>
            <person name="Brannstrom I.O."/>
            <person name="Guillou S."/>
            <person name="Cros-Aarteil S."/>
            <person name="Calhoun S."/>
            <person name="Haridas S."/>
            <person name="Kuo A."/>
            <person name="Mondo S."/>
            <person name="Pangilinan J."/>
            <person name="Riley R."/>
            <person name="Labutti K."/>
            <person name="Andreopoulos B."/>
            <person name="Lipzen A."/>
            <person name="Chen C."/>
            <person name="Yanf M."/>
            <person name="Daum C."/>
            <person name="Ng V."/>
            <person name="Clum A."/>
            <person name="Ohm R."/>
            <person name="Martin F."/>
            <person name="Silar P."/>
            <person name="Natvig D."/>
            <person name="Lalanne C."/>
            <person name="Gautier V."/>
            <person name="Ament-Velasquez S.L."/>
            <person name="Kruys A."/>
            <person name="Hutchinson M.I."/>
            <person name="Powell A.J."/>
            <person name="Barry K."/>
            <person name="Miller A.N."/>
            <person name="Grigoriev I.V."/>
            <person name="Debuchy R."/>
            <person name="Gladieux P."/>
            <person name="Thoren M.H."/>
            <person name="Johannesson H."/>
        </authorList>
    </citation>
    <scope>NUCLEOTIDE SEQUENCE</scope>
    <source>
        <strain evidence="2">CBS 757.83</strain>
    </source>
</reference>
<keyword evidence="1" id="KW-0812">Transmembrane</keyword>
<reference evidence="2" key="1">
    <citation type="journal article" date="2023" name="Mol. Phylogenet. Evol.">
        <title>Genome-scale phylogeny and comparative genomics of the fungal order Sordariales.</title>
        <authorList>
            <person name="Hensen N."/>
            <person name="Bonometti L."/>
            <person name="Westerberg I."/>
            <person name="Brannstrom I.O."/>
            <person name="Guillou S."/>
            <person name="Cros-Aarteil S."/>
            <person name="Calhoun S."/>
            <person name="Haridas S."/>
            <person name="Kuo A."/>
            <person name="Mondo S."/>
            <person name="Pangilinan J."/>
            <person name="Riley R."/>
            <person name="LaButti K."/>
            <person name="Andreopoulos B."/>
            <person name="Lipzen A."/>
            <person name="Chen C."/>
            <person name="Yan M."/>
            <person name="Daum C."/>
            <person name="Ng V."/>
            <person name="Clum A."/>
            <person name="Steindorff A."/>
            <person name="Ohm R.A."/>
            <person name="Martin F."/>
            <person name="Silar P."/>
            <person name="Natvig D.O."/>
            <person name="Lalanne C."/>
            <person name="Gautier V."/>
            <person name="Ament-Velasquez S.L."/>
            <person name="Kruys A."/>
            <person name="Hutchinson M.I."/>
            <person name="Powell A.J."/>
            <person name="Barry K."/>
            <person name="Miller A.N."/>
            <person name="Grigoriev I.V."/>
            <person name="Debuchy R."/>
            <person name="Gladieux P."/>
            <person name="Hiltunen Thoren M."/>
            <person name="Johannesson H."/>
        </authorList>
    </citation>
    <scope>NUCLEOTIDE SEQUENCE</scope>
    <source>
        <strain evidence="2">CBS 757.83</strain>
    </source>
</reference>
<dbReference type="AlphaFoldDB" id="A0AAN6T6T9"/>
<evidence type="ECO:0000313" key="3">
    <source>
        <dbReference type="Proteomes" id="UP001305647"/>
    </source>
</evidence>
<protein>
    <submittedName>
        <fullName evidence="2">Uncharacterized protein</fullName>
    </submittedName>
</protein>
<evidence type="ECO:0000256" key="1">
    <source>
        <dbReference type="SAM" id="Phobius"/>
    </source>
</evidence>
<dbReference type="EMBL" id="MU863624">
    <property type="protein sequence ID" value="KAK4106933.1"/>
    <property type="molecule type" value="Genomic_DNA"/>
</dbReference>
<keyword evidence="1" id="KW-1133">Transmembrane helix</keyword>
<name>A0AAN6T6T9_9PEZI</name>
<dbReference type="Proteomes" id="UP001305647">
    <property type="component" value="Unassembled WGS sequence"/>
</dbReference>